<keyword evidence="1" id="KW-0808">Transferase</keyword>
<dbReference type="GO" id="GO:0008168">
    <property type="term" value="F:methyltransferase activity"/>
    <property type="evidence" value="ECO:0007669"/>
    <property type="project" value="UniProtKB-KW"/>
</dbReference>
<sequence length="498" mass="57818">MLHFLKSIFTKKKTITASMAAVPWRENTLQRVVESLLPQVDCLNIYLNEWESIPEFLNYPKINAVMSQNEAGDLGDRGKFYWCEQIRGYHLTVDDDILYPPDYVGKILFNLRRYPKAVVSYHGSILNYPVYTKKNNKLTHFARDAPKDMEVALIGTGVLAYDANELAVDFSKFKSNYWADGWFSLQARNANFRCIVIRHKKDWLKPLPTEGLDIWSMNREESRDQQINQWINEYKLWDEMTLFSERIRDRNLRWWVHRDDVYLMNVGGKIPGANFVNNLGYNTPHTYHIASSLDEFPELEQFGKKFVVKLSQGYSSKNVFVMCEGINLLNGKPCSREEIIDQITPSFESGDNNLKIIIEELLLSWGESERIPYDYKFYMFGEKMAYCHIIHRRSGSNTLLNQNWYVDIDFSPIENQIMVELLSEETLTEKPDCWDELVATAKDLAGNLNRFTRVDLFATKRGVVFGEFTPTPHGGRGFTKWADIWLGSMWDGVEGAGD</sequence>
<accession>A0A075GMT7</accession>
<proteinExistence type="predicted"/>
<keyword evidence="1" id="KW-0489">Methyltransferase</keyword>
<dbReference type="Pfam" id="PF14305">
    <property type="entry name" value="ATPgrasp_TupA"/>
    <property type="match status" value="1"/>
</dbReference>
<protein>
    <submittedName>
        <fullName evidence="1">Methyltransferase FkbM family protein</fullName>
    </submittedName>
</protein>
<dbReference type="AlphaFoldDB" id="A0A075GMT7"/>
<dbReference type="GO" id="GO:0032259">
    <property type="term" value="P:methylation"/>
    <property type="evidence" value="ECO:0007669"/>
    <property type="project" value="UniProtKB-KW"/>
</dbReference>
<dbReference type="SUPFAM" id="SSF53448">
    <property type="entry name" value="Nucleotide-diphospho-sugar transferases"/>
    <property type="match status" value="1"/>
</dbReference>
<dbReference type="InterPro" id="IPR029044">
    <property type="entry name" value="Nucleotide-diphossugar_trans"/>
</dbReference>
<organism evidence="1">
    <name type="scientific">uncultured marine group II/III euryarchaeote KM3_160_F12</name>
    <dbReference type="NCBI Taxonomy" id="1457912"/>
    <lineage>
        <taxon>Archaea</taxon>
        <taxon>Methanobacteriati</taxon>
        <taxon>Methanobacteriota</taxon>
        <taxon>environmental samples</taxon>
    </lineage>
</organism>
<reference evidence="1" key="1">
    <citation type="journal article" date="2014" name="Genome Biol. Evol.">
        <title>Pangenome evidence for extensive interdomain horizontal transfer affecting lineage core and shell genes in uncultured planktonic thaumarchaeota and euryarchaeota.</title>
        <authorList>
            <person name="Deschamps P."/>
            <person name="Zivanovic Y."/>
            <person name="Moreira D."/>
            <person name="Rodriguez-Valera F."/>
            <person name="Lopez-Garcia P."/>
        </authorList>
    </citation>
    <scope>NUCLEOTIDE SEQUENCE</scope>
</reference>
<dbReference type="InterPro" id="IPR029465">
    <property type="entry name" value="ATPgrasp_TupA"/>
</dbReference>
<name>A0A075GMT7_9EURY</name>
<evidence type="ECO:0000313" key="1">
    <source>
        <dbReference type="EMBL" id="AIF03053.1"/>
    </source>
</evidence>
<dbReference type="EMBL" id="KF900668">
    <property type="protein sequence ID" value="AIF03053.1"/>
    <property type="molecule type" value="Genomic_DNA"/>
</dbReference>
<dbReference type="SUPFAM" id="SSF56059">
    <property type="entry name" value="Glutathione synthetase ATP-binding domain-like"/>
    <property type="match status" value="1"/>
</dbReference>